<protein>
    <submittedName>
        <fullName evidence="6">Two-component response regulator</fullName>
    </submittedName>
</protein>
<proteinExistence type="predicted"/>
<dbReference type="EMBL" id="HG966617">
    <property type="protein sequence ID" value="CDO60602.1"/>
    <property type="molecule type" value="Genomic_DNA"/>
</dbReference>
<dbReference type="Pfam" id="PF00072">
    <property type="entry name" value="Response_reg"/>
    <property type="match status" value="1"/>
</dbReference>
<dbReference type="InterPro" id="IPR011006">
    <property type="entry name" value="CheY-like_superfamily"/>
</dbReference>
<evidence type="ECO:0000256" key="3">
    <source>
        <dbReference type="PROSITE-ProRule" id="PRU00169"/>
    </source>
</evidence>
<dbReference type="GO" id="GO:0006355">
    <property type="term" value="P:regulation of DNA-templated transcription"/>
    <property type="evidence" value="ECO:0007669"/>
    <property type="project" value="InterPro"/>
</dbReference>
<feature type="domain" description="Response regulatory" evidence="5">
    <location>
        <begin position="6"/>
        <end position="123"/>
    </location>
</feature>
<feature type="domain" description="HTH luxR-type" evidence="4">
    <location>
        <begin position="152"/>
        <end position="217"/>
    </location>
</feature>
<dbReference type="GO" id="GO:0000160">
    <property type="term" value="P:phosphorelay signal transduction system"/>
    <property type="evidence" value="ECO:0007669"/>
    <property type="project" value="InterPro"/>
</dbReference>
<dbReference type="PROSITE" id="PS50110">
    <property type="entry name" value="RESPONSE_REGULATORY"/>
    <property type="match status" value="1"/>
</dbReference>
<dbReference type="Gene3D" id="1.10.10.10">
    <property type="entry name" value="Winged helix-like DNA-binding domain superfamily/Winged helix DNA-binding domain"/>
    <property type="match status" value="1"/>
</dbReference>
<evidence type="ECO:0000256" key="2">
    <source>
        <dbReference type="ARBA" id="ARBA00023125"/>
    </source>
</evidence>
<dbReference type="SUPFAM" id="SSF52172">
    <property type="entry name" value="CheY-like"/>
    <property type="match status" value="1"/>
</dbReference>
<evidence type="ECO:0000313" key="7">
    <source>
        <dbReference type="Proteomes" id="UP000032160"/>
    </source>
</evidence>
<keyword evidence="2" id="KW-0238">DNA-binding</keyword>
<dbReference type="OrthoDB" id="9814495at2"/>
<sequence length="220" mass="23642">MTSEINIALVDDHQMFLDGLGEVIRVLDPNYRCTPFGTPAEAINALESGDKFDLFITDLVMGEMNGIAFVMALKARSPSTPALVVSGIDTAPPIDKIMQARANGFVPKSASSAVLKEAIEAALKDDIYVPDNIWRQVEAHPVPQRSDPAGAPVSPEDNLGARQMEVVTLMAEGCTNREIGQILNISENTVKSHVSGIFRHMGVTRRTACVSKARALGLVS</sequence>
<evidence type="ECO:0000313" key="6">
    <source>
        <dbReference type="EMBL" id="CDO60602.1"/>
    </source>
</evidence>
<dbReference type="SMART" id="SM00421">
    <property type="entry name" value="HTH_LUXR"/>
    <property type="match status" value="1"/>
</dbReference>
<dbReference type="InterPro" id="IPR039420">
    <property type="entry name" value="WalR-like"/>
</dbReference>
<organism evidence="6 7">
    <name type="scientific">Candidatus Phaeomarinibacter ectocarpi</name>
    <dbReference type="NCBI Taxonomy" id="1458461"/>
    <lineage>
        <taxon>Bacteria</taxon>
        <taxon>Pseudomonadati</taxon>
        <taxon>Pseudomonadota</taxon>
        <taxon>Alphaproteobacteria</taxon>
        <taxon>Hyphomicrobiales</taxon>
        <taxon>Parvibaculaceae</taxon>
        <taxon>Candidatus Phaeomarinibacter</taxon>
    </lineage>
</organism>
<dbReference type="SMART" id="SM00448">
    <property type="entry name" value="REC"/>
    <property type="match status" value="1"/>
</dbReference>
<evidence type="ECO:0000259" key="4">
    <source>
        <dbReference type="PROSITE" id="PS50043"/>
    </source>
</evidence>
<dbReference type="STRING" id="1458461.BN1012_Phect2389"/>
<dbReference type="PROSITE" id="PS50043">
    <property type="entry name" value="HTH_LUXR_2"/>
    <property type="match status" value="1"/>
</dbReference>
<name>X5MDZ9_9HYPH</name>
<feature type="modified residue" description="4-aspartylphosphate" evidence="3">
    <location>
        <position position="58"/>
    </location>
</feature>
<evidence type="ECO:0000259" key="5">
    <source>
        <dbReference type="PROSITE" id="PS50110"/>
    </source>
</evidence>
<accession>X5MDZ9</accession>
<dbReference type="Proteomes" id="UP000032160">
    <property type="component" value="Chromosome I"/>
</dbReference>
<dbReference type="InterPro" id="IPR000792">
    <property type="entry name" value="Tscrpt_reg_LuxR_C"/>
</dbReference>
<dbReference type="CDD" id="cd06170">
    <property type="entry name" value="LuxR_C_like"/>
    <property type="match status" value="1"/>
</dbReference>
<dbReference type="InterPro" id="IPR016032">
    <property type="entry name" value="Sig_transdc_resp-reg_C-effctor"/>
</dbReference>
<gene>
    <name evidence="6" type="ORF">BN1012_Phect2389</name>
</gene>
<keyword evidence="1 3" id="KW-0597">Phosphoprotein</keyword>
<dbReference type="PANTHER" id="PTHR43214:SF44">
    <property type="entry name" value="TWO-COMPONENT RESPONSE REGULATOR"/>
    <property type="match status" value="1"/>
</dbReference>
<dbReference type="Gene3D" id="3.40.50.2300">
    <property type="match status" value="1"/>
</dbReference>
<dbReference type="PANTHER" id="PTHR43214">
    <property type="entry name" value="TWO-COMPONENT RESPONSE REGULATOR"/>
    <property type="match status" value="1"/>
</dbReference>
<dbReference type="CDD" id="cd17535">
    <property type="entry name" value="REC_NarL-like"/>
    <property type="match status" value="1"/>
</dbReference>
<dbReference type="AlphaFoldDB" id="X5MDZ9"/>
<dbReference type="HOGENOM" id="CLU_000445_90_8_5"/>
<dbReference type="KEGG" id="pect:BN1012_Phect2389"/>
<dbReference type="GO" id="GO:0003677">
    <property type="term" value="F:DNA binding"/>
    <property type="evidence" value="ECO:0007669"/>
    <property type="project" value="UniProtKB-KW"/>
</dbReference>
<dbReference type="InterPro" id="IPR058245">
    <property type="entry name" value="NreC/VraR/RcsB-like_REC"/>
</dbReference>
<dbReference type="SUPFAM" id="SSF46894">
    <property type="entry name" value="C-terminal effector domain of the bipartite response regulators"/>
    <property type="match status" value="1"/>
</dbReference>
<keyword evidence="7" id="KW-1185">Reference proteome</keyword>
<dbReference type="InterPro" id="IPR036388">
    <property type="entry name" value="WH-like_DNA-bd_sf"/>
</dbReference>
<dbReference type="PRINTS" id="PR00038">
    <property type="entry name" value="HTHLUXR"/>
</dbReference>
<reference evidence="6 7" key="1">
    <citation type="journal article" date="2014" name="Front. Genet.">
        <title>Genome and metabolic network of "Candidatus Phaeomarinobacter ectocarpi" Ec32, a new candidate genus of Alphaproteobacteria frequently associated with brown algae.</title>
        <authorList>
            <person name="Dittami S.M."/>
            <person name="Barbeyron T."/>
            <person name="Boyen C."/>
            <person name="Cambefort J."/>
            <person name="Collet G."/>
            <person name="Delage L."/>
            <person name="Gobet A."/>
            <person name="Groisillier A."/>
            <person name="Leblanc C."/>
            <person name="Michel G."/>
            <person name="Scornet D."/>
            <person name="Siegel A."/>
            <person name="Tapia J.E."/>
            <person name="Tonon T."/>
        </authorList>
    </citation>
    <scope>NUCLEOTIDE SEQUENCE [LARGE SCALE GENOMIC DNA]</scope>
    <source>
        <strain evidence="6 7">Ec32</strain>
    </source>
</reference>
<dbReference type="InterPro" id="IPR001789">
    <property type="entry name" value="Sig_transdc_resp-reg_receiver"/>
</dbReference>
<evidence type="ECO:0000256" key="1">
    <source>
        <dbReference type="ARBA" id="ARBA00022553"/>
    </source>
</evidence>
<dbReference type="RefSeq" id="WP_043948610.1">
    <property type="nucleotide sequence ID" value="NZ_HG966617.1"/>
</dbReference>
<dbReference type="Pfam" id="PF00196">
    <property type="entry name" value="GerE"/>
    <property type="match status" value="1"/>
</dbReference>